<sequence length="1175" mass="131224">MLLTSTHPSSYTYTSVIKACAGLSSLRLGRTLHTHAFVSGFGLDVYVQAGLVSFYAKCGELDVARKVFDEMPERTVVAWNSMISGYEQNGFAEEAIGLFNTMRDFGIEFDSATFVSVLSACSQLGAFGLGCWVHEYVENKGIDVNVVLGTAFINMYARCGNVRKAREIFDWMDGRNVVAWTAMISAYGMHGYGREAIDIFHMMKTGGPPPNDVTFIAVLSACAHAGLVSEGRVAFASMTQEYGIVPGVEHHVCMVDMLGRAGLLFEAIQYVKDMKSFKPATAAWTALLGACKMHKNVDLGVQVAENLLAAEPDNPGHYVLLSNIYAMAGRMDRVEMVRNAMTQKGLKKQVGYSTIEIDQKMFMFSMGDKSHPETNKIYQYLDELMQRCRAIGYVPTSESVMHELEDEEREYALRYHSEKLAIAFGLLKRSHGLAIRIDMNLVNQFSNHCVDDRRAMDEDLCLLEQLEYGIKLYTQMGKLDVLPDRGFAPDVVTYCNLIDGFCEKRNLTAGMSIFKLVLKNGVYPDIVVYIVLISMFFKEGRVKNALELFRQVSELHEEMLGNNISPNIVSYSLQIDGLCKRELMDEALLAFHCALDIHLLPIQMTYGILIHGYCKVGRYKLQQNLSLFRSQGVQKGETGKGILEMEGRGYSDFYRNTSEELFLKSLMEGSIGVPTMEMLGFKNLFHNFRTDSEELFKIVVCLNDVLLFQNPGYNPASIAHHRTRQASRRMSTELTSVSGHQHGGLVQRKGSNENLPPQNTSIDESLSDLNQHSIRNVAERGVQASNLYLAKAWFRSSQPMTRSRSSELRRRYAVMQNPQTLMGMEAMHNASGHVVNNLKQDFPNPNGFNDTSMCETPNPFSTFMSPSNSSSSTFTTPQVVDKVSSVVSMLKGTLERKKLSNQIDKESVEDSPLGYYCAQEAQGNSSLNRGQGSHFPEVQGTFQDISAVQLNDPDFIQNVEESIGIELEGFVAPSNPSQMCNLSREPSQSESSAAAPVVSTGIDACDGPSYSGQTLSMCESSRKQVGNKRSSDNGSMAKDIRERIFDNLKEDCKQKGSAVQYGSAKSTGSVEKGDPTKKRRVERSRKICRSKRMAEAKERTLNPAISSDIQAILKRCENLEKEVRSLKLNLAFMNRKDSEQTKQIEELQKQNEELGEEKERLLEEIERIISETGKM</sequence>
<evidence type="ECO:0000256" key="1">
    <source>
        <dbReference type="ARBA" id="ARBA00006643"/>
    </source>
</evidence>
<dbReference type="InterPro" id="IPR011990">
    <property type="entry name" value="TPR-like_helical_dom_sf"/>
</dbReference>
<dbReference type="PROSITE" id="PS51375">
    <property type="entry name" value="PPR"/>
    <property type="match status" value="4"/>
</dbReference>
<dbReference type="FunFam" id="1.25.40.10:FF:000231">
    <property type="entry name" value="Pentatricopeptide repeat-containing protein chloroplastic"/>
    <property type="match status" value="1"/>
</dbReference>
<feature type="repeat" description="PPR" evidence="3">
    <location>
        <begin position="490"/>
        <end position="524"/>
    </location>
</feature>
<dbReference type="InterPro" id="IPR032867">
    <property type="entry name" value="DYW_dom"/>
</dbReference>
<dbReference type="SUPFAM" id="SSF48452">
    <property type="entry name" value="TPR-like"/>
    <property type="match status" value="1"/>
</dbReference>
<dbReference type="GO" id="GO:0008270">
    <property type="term" value="F:zinc ion binding"/>
    <property type="evidence" value="ECO:0007669"/>
    <property type="project" value="InterPro"/>
</dbReference>
<evidence type="ECO:0000256" key="3">
    <source>
        <dbReference type="PROSITE-ProRule" id="PRU00708"/>
    </source>
</evidence>
<feature type="domain" description="DYW" evidence="6">
    <location>
        <begin position="392"/>
        <end position="441"/>
    </location>
</feature>
<reference evidence="7" key="1">
    <citation type="submission" date="2022-12" db="EMBL/GenBank/DDBJ databases">
        <title>Draft genome assemblies for two species of Escallonia (Escalloniales).</title>
        <authorList>
            <person name="Chanderbali A."/>
            <person name="Dervinis C."/>
            <person name="Anghel I."/>
            <person name="Soltis D."/>
            <person name="Soltis P."/>
            <person name="Zapata F."/>
        </authorList>
    </citation>
    <scope>NUCLEOTIDE SEQUENCE</scope>
    <source>
        <strain evidence="7">UCBG92.1500</strain>
        <tissue evidence="7">Leaf</tissue>
    </source>
</reference>
<dbReference type="EMBL" id="JAVXUO010001726">
    <property type="protein sequence ID" value="KAK2979697.1"/>
    <property type="molecule type" value="Genomic_DNA"/>
</dbReference>
<dbReference type="Pfam" id="PF14432">
    <property type="entry name" value="DYW_deaminase"/>
    <property type="match status" value="1"/>
</dbReference>
<evidence type="ECO:0000256" key="2">
    <source>
        <dbReference type="ARBA" id="ARBA00022737"/>
    </source>
</evidence>
<keyword evidence="8" id="KW-1185">Reference proteome</keyword>
<evidence type="ECO:0000256" key="4">
    <source>
        <dbReference type="SAM" id="Coils"/>
    </source>
</evidence>
<organism evidence="7 8">
    <name type="scientific">Escallonia rubra</name>
    <dbReference type="NCBI Taxonomy" id="112253"/>
    <lineage>
        <taxon>Eukaryota</taxon>
        <taxon>Viridiplantae</taxon>
        <taxon>Streptophyta</taxon>
        <taxon>Embryophyta</taxon>
        <taxon>Tracheophyta</taxon>
        <taxon>Spermatophyta</taxon>
        <taxon>Magnoliopsida</taxon>
        <taxon>eudicotyledons</taxon>
        <taxon>Gunneridae</taxon>
        <taxon>Pentapetalae</taxon>
        <taxon>asterids</taxon>
        <taxon>campanulids</taxon>
        <taxon>Escalloniales</taxon>
        <taxon>Escalloniaceae</taxon>
        <taxon>Escallonia</taxon>
    </lineage>
</organism>
<dbReference type="GO" id="GO:0005634">
    <property type="term" value="C:nucleus"/>
    <property type="evidence" value="ECO:0007669"/>
    <property type="project" value="InterPro"/>
</dbReference>
<comment type="caution">
    <text evidence="7">The sequence shown here is derived from an EMBL/GenBank/DDBJ whole genome shotgun (WGS) entry which is preliminary data.</text>
</comment>
<dbReference type="AlphaFoldDB" id="A0AA88ULI2"/>
<dbReference type="Pfam" id="PF20431">
    <property type="entry name" value="E_motif"/>
    <property type="match status" value="1"/>
</dbReference>
<dbReference type="Pfam" id="PF13041">
    <property type="entry name" value="PPR_2"/>
    <property type="match status" value="3"/>
</dbReference>
<comment type="similarity">
    <text evidence="1">Belongs to the PPR family. PCMP-H subfamily.</text>
</comment>
<dbReference type="InterPro" id="IPR046848">
    <property type="entry name" value="E_motif"/>
</dbReference>
<feature type="region of interest" description="Disordered" evidence="5">
    <location>
        <begin position="736"/>
        <end position="755"/>
    </location>
</feature>
<feature type="coiled-coil region" evidence="4">
    <location>
        <begin position="1109"/>
        <end position="1171"/>
    </location>
</feature>
<dbReference type="Pfam" id="PF20430">
    <property type="entry name" value="Eplus_motif"/>
    <property type="match status" value="1"/>
</dbReference>
<dbReference type="PANTHER" id="PTHR36890">
    <property type="entry name" value="PROTEIN CYCLOPS"/>
    <property type="match status" value="1"/>
</dbReference>
<dbReference type="InterPro" id="IPR002885">
    <property type="entry name" value="PPR_rpt"/>
</dbReference>
<evidence type="ECO:0000313" key="8">
    <source>
        <dbReference type="Proteomes" id="UP001187471"/>
    </source>
</evidence>
<feature type="region of interest" description="Disordered" evidence="5">
    <location>
        <begin position="1056"/>
        <end position="1082"/>
    </location>
</feature>
<dbReference type="PANTHER" id="PTHR36890:SF1">
    <property type="entry name" value="PROTEIN CYCLOPS"/>
    <property type="match status" value="1"/>
</dbReference>
<feature type="repeat" description="PPR" evidence="3">
    <location>
        <begin position="75"/>
        <end position="109"/>
    </location>
</feature>
<feature type="repeat" description="PPR" evidence="3">
    <location>
        <begin position="525"/>
        <end position="559"/>
    </location>
</feature>
<dbReference type="GO" id="GO:0043565">
    <property type="term" value="F:sequence-specific DNA binding"/>
    <property type="evidence" value="ECO:0007669"/>
    <property type="project" value="InterPro"/>
</dbReference>
<evidence type="ECO:0000313" key="7">
    <source>
        <dbReference type="EMBL" id="KAK2979697.1"/>
    </source>
</evidence>
<keyword evidence="2" id="KW-0677">Repeat</keyword>
<feature type="repeat" description="PPR" evidence="3">
    <location>
        <begin position="176"/>
        <end position="210"/>
    </location>
</feature>
<dbReference type="NCBIfam" id="TIGR00756">
    <property type="entry name" value="PPR"/>
    <property type="match status" value="3"/>
</dbReference>
<dbReference type="InterPro" id="IPR040036">
    <property type="entry name" value="CYCLOPS"/>
</dbReference>
<accession>A0AA88ULI2</accession>
<dbReference type="Proteomes" id="UP001187471">
    <property type="component" value="Unassembled WGS sequence"/>
</dbReference>
<evidence type="ECO:0000256" key="5">
    <source>
        <dbReference type="SAM" id="MobiDB-lite"/>
    </source>
</evidence>
<dbReference type="GO" id="GO:0036377">
    <property type="term" value="P:arbuscular mycorrhizal association"/>
    <property type="evidence" value="ECO:0007669"/>
    <property type="project" value="InterPro"/>
</dbReference>
<dbReference type="Pfam" id="PF01535">
    <property type="entry name" value="PPR"/>
    <property type="match status" value="5"/>
</dbReference>
<dbReference type="FunFam" id="1.25.40.10:FF:001050">
    <property type="entry name" value="Pentatricopeptide repeat-containing protein At2g33760"/>
    <property type="match status" value="1"/>
</dbReference>
<dbReference type="Gene3D" id="1.25.40.10">
    <property type="entry name" value="Tetratricopeptide repeat domain"/>
    <property type="match status" value="5"/>
</dbReference>
<dbReference type="InterPro" id="IPR046849">
    <property type="entry name" value="E2_motif"/>
</dbReference>
<dbReference type="GO" id="GO:0031425">
    <property type="term" value="P:chloroplast RNA processing"/>
    <property type="evidence" value="ECO:0007669"/>
    <property type="project" value="UniProtKB-ARBA"/>
</dbReference>
<name>A0AA88ULI2_9ASTE</name>
<dbReference type="FunFam" id="1.25.40.10:FF:000682">
    <property type="entry name" value="Pentatricopeptide repeat-containing protein At3g16610"/>
    <property type="match status" value="1"/>
</dbReference>
<gene>
    <name evidence="7" type="ORF">RJ640_002867</name>
</gene>
<proteinExistence type="inferred from homology"/>
<evidence type="ECO:0000259" key="6">
    <source>
        <dbReference type="Pfam" id="PF14432"/>
    </source>
</evidence>
<protein>
    <recommendedName>
        <fullName evidence="6">DYW domain-containing protein</fullName>
    </recommendedName>
</protein>
<keyword evidence="4" id="KW-0175">Coiled coil</keyword>